<accession>A0A9W8AFZ9</accession>
<evidence type="ECO:0008006" key="3">
    <source>
        <dbReference type="Google" id="ProtNLM"/>
    </source>
</evidence>
<dbReference type="InterPro" id="IPR009991">
    <property type="entry name" value="DCTN3"/>
</dbReference>
<dbReference type="GO" id="GO:0005869">
    <property type="term" value="C:dynactin complex"/>
    <property type="evidence" value="ECO:0007669"/>
    <property type="project" value="InterPro"/>
</dbReference>
<name>A0A9W8AFZ9_9FUNG</name>
<reference evidence="1" key="1">
    <citation type="submission" date="2022-07" db="EMBL/GenBank/DDBJ databases">
        <title>Phylogenomic reconstructions and comparative analyses of Kickxellomycotina fungi.</title>
        <authorList>
            <person name="Reynolds N.K."/>
            <person name="Stajich J.E."/>
            <person name="Barry K."/>
            <person name="Grigoriev I.V."/>
            <person name="Crous P."/>
            <person name="Smith M.E."/>
        </authorList>
    </citation>
    <scope>NUCLEOTIDE SEQUENCE</scope>
    <source>
        <strain evidence="1">RSA 861</strain>
    </source>
</reference>
<evidence type="ECO:0000313" key="1">
    <source>
        <dbReference type="EMBL" id="KAJ1925737.1"/>
    </source>
</evidence>
<dbReference type="Pfam" id="PF07426">
    <property type="entry name" value="Dynactin_p22"/>
    <property type="match status" value="1"/>
</dbReference>
<comment type="caution">
    <text evidence="1">The sequence shown here is derived from an EMBL/GenBank/DDBJ whole genome shotgun (WGS) entry which is preliminary data.</text>
</comment>
<dbReference type="EMBL" id="JANBPT010000210">
    <property type="protein sequence ID" value="KAJ1925737.1"/>
    <property type="molecule type" value="Genomic_DNA"/>
</dbReference>
<evidence type="ECO:0000313" key="2">
    <source>
        <dbReference type="Proteomes" id="UP001150569"/>
    </source>
</evidence>
<gene>
    <name evidence="1" type="ORF">IWQ60_004377</name>
</gene>
<organism evidence="1 2">
    <name type="scientific">Tieghemiomyces parasiticus</name>
    <dbReference type="NCBI Taxonomy" id="78921"/>
    <lineage>
        <taxon>Eukaryota</taxon>
        <taxon>Fungi</taxon>
        <taxon>Fungi incertae sedis</taxon>
        <taxon>Zoopagomycota</taxon>
        <taxon>Kickxellomycotina</taxon>
        <taxon>Dimargaritomycetes</taxon>
        <taxon>Dimargaritales</taxon>
        <taxon>Dimargaritaceae</taxon>
        <taxon>Tieghemiomyces</taxon>
    </lineage>
</organism>
<dbReference type="OrthoDB" id="16729at2759"/>
<protein>
    <recommendedName>
        <fullName evidence="3">Dynactin subunit 3</fullName>
    </recommendedName>
</protein>
<dbReference type="AlphaFoldDB" id="A0A9W8AFZ9"/>
<dbReference type="Proteomes" id="UP001150569">
    <property type="component" value="Unassembled WGS sequence"/>
</dbReference>
<dbReference type="GO" id="GO:0061640">
    <property type="term" value="P:cytoskeleton-dependent cytokinesis"/>
    <property type="evidence" value="ECO:0007669"/>
    <property type="project" value="InterPro"/>
</dbReference>
<keyword evidence="2" id="KW-1185">Reference proteome</keyword>
<sequence length="192" mass="21853">MDVLELRICHLETLLQPTTTTSDDTETPARESALPSVPERLEHAEHKFRNLTKKVLFIDEFLVKYESVRHLVEEDNLDAAAERLSLSAKLEILQSASGAMTTLFDQLREMENLAKFVNPPEFEAMVARTDDVRELATRHQEQAVAYQQLSAHVIGLIDTYNNTVNSLSEVFLMWDSALAKLEAKVRVLEKKE</sequence>
<dbReference type="PANTHER" id="PTHR28360">
    <property type="entry name" value="DYNACTIN SUBUNIT 3"/>
    <property type="match status" value="1"/>
</dbReference>
<proteinExistence type="predicted"/>
<dbReference type="PANTHER" id="PTHR28360:SF1">
    <property type="entry name" value="DYNACTIN SUBUNIT 3"/>
    <property type="match status" value="1"/>
</dbReference>